<sequence>MRFSKQLSQPAASQASTSKQESEEYAEGSQAESTPPGYAYKREVSFKPEENGWRLYEKDQEGFLRVETETFVTMTQVMSAVKSLGEESA</sequence>
<comment type="caution">
    <text evidence="1">The sequence shown here is derived from an EMBL/GenBank/DDBJ whole genome shotgun (WGS) entry which is preliminary data.</text>
</comment>
<accession>A0ACC2WJG8</accession>
<dbReference type="EMBL" id="JASBWS010000019">
    <property type="protein sequence ID" value="KAJ9111330.1"/>
    <property type="molecule type" value="Genomic_DNA"/>
</dbReference>
<dbReference type="Proteomes" id="UP001230649">
    <property type="component" value="Unassembled WGS sequence"/>
</dbReference>
<proteinExistence type="predicted"/>
<evidence type="ECO:0000313" key="2">
    <source>
        <dbReference type="Proteomes" id="UP001230649"/>
    </source>
</evidence>
<evidence type="ECO:0000313" key="1">
    <source>
        <dbReference type="EMBL" id="KAJ9111330.1"/>
    </source>
</evidence>
<organism evidence="1 2">
    <name type="scientific">Naganishia adeliensis</name>
    <dbReference type="NCBI Taxonomy" id="92952"/>
    <lineage>
        <taxon>Eukaryota</taxon>
        <taxon>Fungi</taxon>
        <taxon>Dikarya</taxon>
        <taxon>Basidiomycota</taxon>
        <taxon>Agaricomycotina</taxon>
        <taxon>Tremellomycetes</taxon>
        <taxon>Filobasidiales</taxon>
        <taxon>Filobasidiaceae</taxon>
        <taxon>Naganishia</taxon>
    </lineage>
</organism>
<name>A0ACC2WJG8_9TREE</name>
<protein>
    <submittedName>
        <fullName evidence="1">Uncharacterized protein</fullName>
    </submittedName>
</protein>
<gene>
    <name evidence="1" type="ORF">QFC20_002621</name>
</gene>
<keyword evidence="2" id="KW-1185">Reference proteome</keyword>
<reference evidence="1" key="1">
    <citation type="submission" date="2023-04" db="EMBL/GenBank/DDBJ databases">
        <title>Draft Genome sequencing of Naganishia species isolated from polar environments using Oxford Nanopore Technology.</title>
        <authorList>
            <person name="Leo P."/>
            <person name="Venkateswaran K."/>
        </authorList>
    </citation>
    <scope>NUCLEOTIDE SEQUENCE</scope>
    <source>
        <strain evidence="1">MNA-CCFEE 5262</strain>
    </source>
</reference>